<dbReference type="RefSeq" id="WP_119132946.1">
    <property type="nucleotide sequence ID" value="NZ_QXXQ01000001.1"/>
</dbReference>
<feature type="coiled-coil region" evidence="3">
    <location>
        <begin position="139"/>
        <end position="166"/>
    </location>
</feature>
<dbReference type="Gene3D" id="2.40.50.100">
    <property type="match status" value="1"/>
</dbReference>
<dbReference type="AlphaFoldDB" id="A0A398BZX0"/>
<organism evidence="8 9">
    <name type="scientific">Gemmobacter lutimaris</name>
    <dbReference type="NCBI Taxonomy" id="2306023"/>
    <lineage>
        <taxon>Bacteria</taxon>
        <taxon>Pseudomonadati</taxon>
        <taxon>Pseudomonadota</taxon>
        <taxon>Alphaproteobacteria</taxon>
        <taxon>Rhodobacterales</taxon>
        <taxon>Paracoccaceae</taxon>
        <taxon>Gemmobacter</taxon>
    </lineage>
</organism>
<dbReference type="Gene3D" id="1.10.287.470">
    <property type="entry name" value="Helix hairpin bin"/>
    <property type="match status" value="1"/>
</dbReference>
<dbReference type="SUPFAM" id="SSF111369">
    <property type="entry name" value="HlyD-like secretion proteins"/>
    <property type="match status" value="1"/>
</dbReference>
<evidence type="ECO:0000313" key="8">
    <source>
        <dbReference type="EMBL" id="RID93530.1"/>
    </source>
</evidence>
<feature type="signal peptide" evidence="4">
    <location>
        <begin position="1"/>
        <end position="23"/>
    </location>
</feature>
<accession>A0A398BZX0</accession>
<feature type="domain" description="Multidrug resistance protein MdtA-like C-terminal permuted SH3" evidence="7">
    <location>
        <begin position="299"/>
        <end position="358"/>
    </location>
</feature>
<reference evidence="8 9" key="1">
    <citation type="submission" date="2018-09" db="EMBL/GenBank/DDBJ databases">
        <title>Gemmobacter lutimaris sp. nov., a marine bacterium isolated from tidal flat.</title>
        <authorList>
            <person name="Lee D.W."/>
            <person name="Yoo Y."/>
            <person name="Kim J.-J."/>
            <person name="Kim B.S."/>
        </authorList>
    </citation>
    <scope>NUCLEOTIDE SEQUENCE [LARGE SCALE GENOMIC DNA]</scope>
    <source>
        <strain evidence="8 9">YJ-T1-11</strain>
    </source>
</reference>
<dbReference type="InterPro" id="IPR058627">
    <property type="entry name" value="MdtA-like_C"/>
</dbReference>
<sequence length="387" mass="40330">MIASRTASLVALAVALMTGMAGAQTPPSGAARGPTKVGVIEMQLQPVRRSSTVPGRAVAFEQANIRPRVGGIVTEILYTPGAELAPGTPMFRLDRTQYEAAVETARAALARAQATLPVAVATLERARALEGSGSTRATVESAEAAAASARADVQSAEAALNVAETELSWTVVTSPIEGIAGVPEVSVGDLVTAGQGDALATVTRLDPIYVDMFEPSARILSIQDQIARGELKPDETLEVKLTLENGQTHASGGTLVAPSVTVSPTTGTQDIRFRFDNPDHRILPGMFLRGEVVLGTVEAFLVPQRATTLGRDGTLSAWVATAEGKAEQRRFEARGTHENAWIVTSGLTAGDRLIIDGLNGLRDGAAVEPVPVTIDAMGVVQDVKAAN</sequence>
<dbReference type="Pfam" id="PF25944">
    <property type="entry name" value="Beta-barrel_RND"/>
    <property type="match status" value="1"/>
</dbReference>
<proteinExistence type="inferred from homology"/>
<dbReference type="OrthoDB" id="7811737at2"/>
<comment type="similarity">
    <text evidence="2">Belongs to the membrane fusion protein (MFP) (TC 8.A.1) family.</text>
</comment>
<feature type="chain" id="PRO_5017326766" evidence="4">
    <location>
        <begin position="24"/>
        <end position="387"/>
    </location>
</feature>
<dbReference type="PANTHER" id="PTHR30158:SF3">
    <property type="entry name" value="MULTIDRUG EFFLUX PUMP SUBUNIT ACRA-RELATED"/>
    <property type="match status" value="1"/>
</dbReference>
<dbReference type="GO" id="GO:0046677">
    <property type="term" value="P:response to antibiotic"/>
    <property type="evidence" value="ECO:0007669"/>
    <property type="project" value="TreeGrafter"/>
</dbReference>
<evidence type="ECO:0000313" key="9">
    <source>
        <dbReference type="Proteomes" id="UP000266649"/>
    </source>
</evidence>
<evidence type="ECO:0000256" key="4">
    <source>
        <dbReference type="SAM" id="SignalP"/>
    </source>
</evidence>
<comment type="subcellular location">
    <subcellularLocation>
        <location evidence="1">Cell envelope</location>
    </subcellularLocation>
</comment>
<gene>
    <name evidence="8" type="ORF">D2N39_00990</name>
</gene>
<keyword evidence="4" id="KW-0732">Signal</keyword>
<evidence type="ECO:0000256" key="2">
    <source>
        <dbReference type="ARBA" id="ARBA00009477"/>
    </source>
</evidence>
<feature type="domain" description="Multidrug resistance protein MdtA-like beta-barrel" evidence="6">
    <location>
        <begin position="207"/>
        <end position="291"/>
    </location>
</feature>
<name>A0A398BZX0_9RHOB</name>
<dbReference type="InterPro" id="IPR058626">
    <property type="entry name" value="MdtA-like_b-barrel"/>
</dbReference>
<protein>
    <submittedName>
        <fullName evidence="8">Efflux RND transporter periplasmic adaptor subunit</fullName>
    </submittedName>
</protein>
<feature type="domain" description="Multidrug resistance protein MdtA-like barrel-sandwich hybrid" evidence="5">
    <location>
        <begin position="61"/>
        <end position="203"/>
    </location>
</feature>
<dbReference type="NCBIfam" id="TIGR01730">
    <property type="entry name" value="RND_mfp"/>
    <property type="match status" value="1"/>
</dbReference>
<keyword evidence="9" id="KW-1185">Reference proteome</keyword>
<dbReference type="Pfam" id="PF25917">
    <property type="entry name" value="BSH_RND"/>
    <property type="match status" value="1"/>
</dbReference>
<dbReference type="Gene3D" id="2.40.30.170">
    <property type="match status" value="1"/>
</dbReference>
<dbReference type="GO" id="GO:0005886">
    <property type="term" value="C:plasma membrane"/>
    <property type="evidence" value="ECO:0007669"/>
    <property type="project" value="UniProtKB-SubCell"/>
</dbReference>
<keyword evidence="3" id="KW-0175">Coiled coil</keyword>
<evidence type="ECO:0000259" key="7">
    <source>
        <dbReference type="Pfam" id="PF25967"/>
    </source>
</evidence>
<dbReference type="InterPro" id="IPR006143">
    <property type="entry name" value="RND_pump_MFP"/>
</dbReference>
<evidence type="ECO:0000259" key="6">
    <source>
        <dbReference type="Pfam" id="PF25944"/>
    </source>
</evidence>
<dbReference type="Pfam" id="PF25967">
    <property type="entry name" value="RND-MFP_C"/>
    <property type="match status" value="1"/>
</dbReference>
<dbReference type="GO" id="GO:0022857">
    <property type="term" value="F:transmembrane transporter activity"/>
    <property type="evidence" value="ECO:0007669"/>
    <property type="project" value="InterPro"/>
</dbReference>
<comment type="caution">
    <text evidence="8">The sequence shown here is derived from an EMBL/GenBank/DDBJ whole genome shotgun (WGS) entry which is preliminary data.</text>
</comment>
<dbReference type="Proteomes" id="UP000266649">
    <property type="component" value="Unassembled WGS sequence"/>
</dbReference>
<evidence type="ECO:0000256" key="1">
    <source>
        <dbReference type="ARBA" id="ARBA00004196"/>
    </source>
</evidence>
<dbReference type="PANTHER" id="PTHR30158">
    <property type="entry name" value="ACRA/E-RELATED COMPONENT OF DRUG EFFLUX TRANSPORTER"/>
    <property type="match status" value="1"/>
</dbReference>
<dbReference type="EMBL" id="QXXQ01000001">
    <property type="protein sequence ID" value="RID93530.1"/>
    <property type="molecule type" value="Genomic_DNA"/>
</dbReference>
<evidence type="ECO:0000256" key="3">
    <source>
        <dbReference type="SAM" id="Coils"/>
    </source>
</evidence>
<dbReference type="InterPro" id="IPR058625">
    <property type="entry name" value="MdtA-like_BSH"/>
</dbReference>
<evidence type="ECO:0000259" key="5">
    <source>
        <dbReference type="Pfam" id="PF25917"/>
    </source>
</evidence>
<dbReference type="Gene3D" id="2.40.420.20">
    <property type="match status" value="1"/>
</dbReference>